<evidence type="ECO:0000313" key="2">
    <source>
        <dbReference type="EMBL" id="JAH64194.1"/>
    </source>
</evidence>
<reference evidence="2" key="1">
    <citation type="submission" date="2014-11" db="EMBL/GenBank/DDBJ databases">
        <authorList>
            <person name="Amaro Gonzalez C."/>
        </authorList>
    </citation>
    <scope>NUCLEOTIDE SEQUENCE</scope>
</reference>
<reference evidence="2" key="2">
    <citation type="journal article" date="2015" name="Fish Shellfish Immunol.">
        <title>Early steps in the European eel (Anguilla anguilla)-Vibrio vulnificus interaction in the gills: Role of the RtxA13 toxin.</title>
        <authorList>
            <person name="Callol A."/>
            <person name="Pajuelo D."/>
            <person name="Ebbesson L."/>
            <person name="Teles M."/>
            <person name="MacKenzie S."/>
            <person name="Amaro C."/>
        </authorList>
    </citation>
    <scope>NUCLEOTIDE SEQUENCE</scope>
</reference>
<proteinExistence type="predicted"/>
<sequence length="47" mass="5615">MLFFPLPLLIFIYLFFKKGNKFTCAKEQERGLFGCSCSHIHHIFFPF</sequence>
<feature type="signal peptide" evidence="1">
    <location>
        <begin position="1"/>
        <end position="21"/>
    </location>
</feature>
<organism evidence="2">
    <name type="scientific">Anguilla anguilla</name>
    <name type="common">European freshwater eel</name>
    <name type="synonym">Muraena anguilla</name>
    <dbReference type="NCBI Taxonomy" id="7936"/>
    <lineage>
        <taxon>Eukaryota</taxon>
        <taxon>Metazoa</taxon>
        <taxon>Chordata</taxon>
        <taxon>Craniata</taxon>
        <taxon>Vertebrata</taxon>
        <taxon>Euteleostomi</taxon>
        <taxon>Actinopterygii</taxon>
        <taxon>Neopterygii</taxon>
        <taxon>Teleostei</taxon>
        <taxon>Anguilliformes</taxon>
        <taxon>Anguillidae</taxon>
        <taxon>Anguilla</taxon>
    </lineage>
</organism>
<keyword evidence="1" id="KW-0732">Signal</keyword>
<accession>A0A0E9UEA0</accession>
<protein>
    <submittedName>
        <fullName evidence="2">Uncharacterized protein</fullName>
    </submittedName>
</protein>
<feature type="chain" id="PRO_5002433308" evidence="1">
    <location>
        <begin position="22"/>
        <end position="47"/>
    </location>
</feature>
<evidence type="ECO:0000256" key="1">
    <source>
        <dbReference type="SAM" id="SignalP"/>
    </source>
</evidence>
<dbReference type="AlphaFoldDB" id="A0A0E9UEA0"/>
<dbReference type="EMBL" id="GBXM01044383">
    <property type="protein sequence ID" value="JAH64194.1"/>
    <property type="molecule type" value="Transcribed_RNA"/>
</dbReference>
<name>A0A0E9UEA0_ANGAN</name>